<dbReference type="EMBL" id="FXWV01000011">
    <property type="protein sequence ID" value="SMR75633.1"/>
    <property type="molecule type" value="Genomic_DNA"/>
</dbReference>
<organism evidence="1 2">
    <name type="scientific">Marinobacterium sediminicola</name>
    <dbReference type="NCBI Taxonomy" id="518898"/>
    <lineage>
        <taxon>Bacteria</taxon>
        <taxon>Pseudomonadati</taxon>
        <taxon>Pseudomonadota</taxon>
        <taxon>Gammaproteobacteria</taxon>
        <taxon>Oceanospirillales</taxon>
        <taxon>Oceanospirillaceae</taxon>
        <taxon>Marinobacterium</taxon>
    </lineage>
</organism>
<accession>A0ABY1S230</accession>
<protein>
    <submittedName>
        <fullName evidence="1">Uncharacterized protein, DUF1810 family</fullName>
    </submittedName>
</protein>
<proteinExistence type="predicted"/>
<dbReference type="PIRSF" id="PIRSF008546">
    <property type="entry name" value="UCP008546"/>
    <property type="match status" value="1"/>
</dbReference>
<evidence type="ECO:0000313" key="1">
    <source>
        <dbReference type="EMBL" id="SMR75633.1"/>
    </source>
</evidence>
<reference evidence="1 2" key="1">
    <citation type="submission" date="2017-05" db="EMBL/GenBank/DDBJ databases">
        <authorList>
            <person name="Varghese N."/>
            <person name="Submissions S."/>
        </authorList>
    </citation>
    <scope>NUCLEOTIDE SEQUENCE [LARGE SCALE GENOMIC DNA]</scope>
    <source>
        <strain evidence="1 2">CGMCC 1.7287</strain>
    </source>
</reference>
<dbReference type="SUPFAM" id="SSF140736">
    <property type="entry name" value="Rv1873-like"/>
    <property type="match status" value="1"/>
</dbReference>
<name>A0ABY1S230_9GAMM</name>
<gene>
    <name evidence="1" type="ORF">SAMN04487964_11125</name>
</gene>
<dbReference type="InterPro" id="IPR014937">
    <property type="entry name" value="DUF1810"/>
</dbReference>
<dbReference type="RefSeq" id="WP_239041066.1">
    <property type="nucleotide sequence ID" value="NZ_BAAAEY010000011.1"/>
</dbReference>
<sequence>MGTDPFDLNRFVTAQQGAYPQALAELKAGRKRSHWIWYILPQLAVLGRSSMAQHYGLSGLEEARAYLHHPVLGPRLRKCCEALLEHEGLSAHAILGSPDDLKLRSCATLFARADKPGSQFEQILDKYYGGEPDSLTLSYLQRRQG</sequence>
<keyword evidence="2" id="KW-1185">Reference proteome</keyword>
<comment type="caution">
    <text evidence="1">The sequence shown here is derived from an EMBL/GenBank/DDBJ whole genome shotgun (WGS) entry which is preliminary data.</text>
</comment>
<dbReference type="InterPro" id="IPR036287">
    <property type="entry name" value="Rv1873-like_sf"/>
</dbReference>
<evidence type="ECO:0000313" key="2">
    <source>
        <dbReference type="Proteomes" id="UP001159257"/>
    </source>
</evidence>
<dbReference type="Pfam" id="PF08837">
    <property type="entry name" value="DUF1810"/>
    <property type="match status" value="1"/>
</dbReference>
<dbReference type="Proteomes" id="UP001159257">
    <property type="component" value="Unassembled WGS sequence"/>
</dbReference>
<dbReference type="Gene3D" id="1.25.40.380">
    <property type="entry name" value="Protein of unknown function DUF1810"/>
    <property type="match status" value="1"/>
</dbReference>